<accession>A0A538U8L6</accession>
<dbReference type="PANTHER" id="PTHR44227">
    <property type="match status" value="1"/>
</dbReference>
<evidence type="ECO:0000256" key="2">
    <source>
        <dbReference type="ARBA" id="ARBA00022803"/>
    </source>
</evidence>
<reference evidence="3 4" key="1">
    <citation type="journal article" date="2019" name="Nat. Microbiol.">
        <title>Mediterranean grassland soil C-N compound turnover is dependent on rainfall and depth, and is mediated by genomically divergent microorganisms.</title>
        <authorList>
            <person name="Diamond S."/>
            <person name="Andeer P.F."/>
            <person name="Li Z."/>
            <person name="Crits-Christoph A."/>
            <person name="Burstein D."/>
            <person name="Anantharaman K."/>
            <person name="Lane K.R."/>
            <person name="Thomas B.C."/>
            <person name="Pan C."/>
            <person name="Northen T.R."/>
            <person name="Banfield J.F."/>
        </authorList>
    </citation>
    <scope>NUCLEOTIDE SEQUENCE [LARGE SCALE GENOMIC DNA]</scope>
    <source>
        <strain evidence="3">WS_10</strain>
    </source>
</reference>
<comment type="caution">
    <text evidence="3">The sequence shown here is derived from an EMBL/GenBank/DDBJ whole genome shotgun (WGS) entry which is preliminary data.</text>
</comment>
<evidence type="ECO:0000256" key="1">
    <source>
        <dbReference type="ARBA" id="ARBA00022737"/>
    </source>
</evidence>
<dbReference type="Proteomes" id="UP000319836">
    <property type="component" value="Unassembled WGS sequence"/>
</dbReference>
<dbReference type="EMBL" id="VBPA01000071">
    <property type="protein sequence ID" value="TMQ72234.1"/>
    <property type="molecule type" value="Genomic_DNA"/>
</dbReference>
<keyword evidence="2" id="KW-0802">TPR repeat</keyword>
<gene>
    <name evidence="3" type="ORF">E6K80_03290</name>
</gene>
<evidence type="ECO:0000313" key="4">
    <source>
        <dbReference type="Proteomes" id="UP000319836"/>
    </source>
</evidence>
<dbReference type="PANTHER" id="PTHR44227:SF3">
    <property type="entry name" value="PROTEIN O-MANNOSYL-TRANSFERASE TMTC4"/>
    <property type="match status" value="1"/>
</dbReference>
<sequence>MALIYGQTARHAFVTYDDIGYFVQNPHVAAGLTWEGIGWAFTHAYAANWHPLTWVSHMLDCQLFGVGDRSAGAHHLVSAGIHAVNAVLLYQLLGSTTGARWTSAWVALAFAVHPLRVESVAWASERKDVLSGFFFFLTLRAYAWHVARPSAARMA</sequence>
<keyword evidence="1" id="KW-0677">Repeat</keyword>
<protein>
    <submittedName>
        <fullName evidence="3">Uncharacterized protein</fullName>
    </submittedName>
</protein>
<dbReference type="InterPro" id="IPR052346">
    <property type="entry name" value="O-mannosyl-transferase_TMTC"/>
</dbReference>
<organism evidence="3 4">
    <name type="scientific">Eiseniibacteriota bacterium</name>
    <dbReference type="NCBI Taxonomy" id="2212470"/>
    <lineage>
        <taxon>Bacteria</taxon>
        <taxon>Candidatus Eiseniibacteriota</taxon>
    </lineage>
</organism>
<evidence type="ECO:0000313" key="3">
    <source>
        <dbReference type="EMBL" id="TMQ72234.1"/>
    </source>
</evidence>
<proteinExistence type="predicted"/>
<name>A0A538U8L6_UNCEI</name>
<dbReference type="AlphaFoldDB" id="A0A538U8L6"/>